<dbReference type="SUPFAM" id="SSF55486">
    <property type="entry name" value="Metalloproteases ('zincins'), catalytic domain"/>
    <property type="match status" value="1"/>
</dbReference>
<feature type="binding site" evidence="8">
    <location>
        <position position="134"/>
    </location>
    <ligand>
        <name>Zn(2+)</name>
        <dbReference type="ChEBI" id="CHEBI:29105"/>
        <note>catalytic</note>
    </ligand>
</feature>
<comment type="cofactor">
    <cofactor evidence="8">
        <name>Zn(2+)</name>
        <dbReference type="ChEBI" id="CHEBI:29105"/>
    </cofactor>
    <text evidence="8">Binds 1 zinc ion.</text>
</comment>
<dbReference type="NCBIfam" id="TIGR00043">
    <property type="entry name" value="rRNA maturation RNase YbeY"/>
    <property type="match status" value="1"/>
</dbReference>
<dbReference type="EC" id="3.1.-.-" evidence="8"/>
<comment type="caution">
    <text evidence="9">The sequence shown here is derived from an EMBL/GenBank/DDBJ whole genome shotgun (WGS) entry which is preliminary data.</text>
</comment>
<evidence type="ECO:0000256" key="5">
    <source>
        <dbReference type="ARBA" id="ARBA00022759"/>
    </source>
</evidence>
<protein>
    <recommendedName>
        <fullName evidence="8">Endoribonuclease YbeY</fullName>
        <ecNumber evidence="8">3.1.-.-</ecNumber>
    </recommendedName>
</protein>
<comment type="subcellular location">
    <subcellularLocation>
        <location evidence="8">Cytoplasm</location>
    </subcellularLocation>
</comment>
<name>A0ABV7FMU5_9ALTE</name>
<dbReference type="Proteomes" id="UP001595478">
    <property type="component" value="Unassembled WGS sequence"/>
</dbReference>
<evidence type="ECO:0000256" key="6">
    <source>
        <dbReference type="ARBA" id="ARBA00022801"/>
    </source>
</evidence>
<dbReference type="InterPro" id="IPR023091">
    <property type="entry name" value="MetalPrtase_cat_dom_sf_prd"/>
</dbReference>
<keyword evidence="2 8" id="KW-0690">Ribosome biogenesis</keyword>
<feature type="binding site" evidence="8">
    <location>
        <position position="124"/>
    </location>
    <ligand>
        <name>Zn(2+)</name>
        <dbReference type="ChEBI" id="CHEBI:29105"/>
        <note>catalytic</note>
    </ligand>
</feature>
<evidence type="ECO:0000256" key="2">
    <source>
        <dbReference type="ARBA" id="ARBA00022517"/>
    </source>
</evidence>
<dbReference type="PANTHER" id="PTHR46986">
    <property type="entry name" value="ENDORIBONUCLEASE YBEY, CHLOROPLASTIC"/>
    <property type="match status" value="1"/>
</dbReference>
<dbReference type="PROSITE" id="PS01306">
    <property type="entry name" value="UPF0054"/>
    <property type="match status" value="1"/>
</dbReference>
<gene>
    <name evidence="8 9" type="primary">ybeY</name>
    <name evidence="9" type="ORF">ACFOHL_00815</name>
</gene>
<comment type="similarity">
    <text evidence="1 8">Belongs to the endoribonuclease YbeY family.</text>
</comment>
<dbReference type="PANTHER" id="PTHR46986:SF1">
    <property type="entry name" value="ENDORIBONUCLEASE YBEY, CHLOROPLASTIC"/>
    <property type="match status" value="1"/>
</dbReference>
<dbReference type="Pfam" id="PF02130">
    <property type="entry name" value="YbeY"/>
    <property type="match status" value="1"/>
</dbReference>
<accession>A0ABV7FMU5</accession>
<evidence type="ECO:0000313" key="9">
    <source>
        <dbReference type="EMBL" id="MFC3120157.1"/>
    </source>
</evidence>
<keyword evidence="5 8" id="KW-0255">Endonuclease</keyword>
<evidence type="ECO:0000256" key="7">
    <source>
        <dbReference type="ARBA" id="ARBA00022833"/>
    </source>
</evidence>
<dbReference type="HAMAP" id="MF_00009">
    <property type="entry name" value="Endoribonucl_YbeY"/>
    <property type="match status" value="1"/>
</dbReference>
<organism evidence="9 10">
    <name type="scientific">Agaribacter flavus</name>
    <dbReference type="NCBI Taxonomy" id="1902781"/>
    <lineage>
        <taxon>Bacteria</taxon>
        <taxon>Pseudomonadati</taxon>
        <taxon>Pseudomonadota</taxon>
        <taxon>Gammaproteobacteria</taxon>
        <taxon>Alteromonadales</taxon>
        <taxon>Alteromonadaceae</taxon>
        <taxon>Agaribacter</taxon>
    </lineage>
</organism>
<keyword evidence="6 8" id="KW-0378">Hydrolase</keyword>
<reference evidence="10" key="1">
    <citation type="journal article" date="2019" name="Int. J. Syst. Evol. Microbiol.">
        <title>The Global Catalogue of Microorganisms (GCM) 10K type strain sequencing project: providing services to taxonomists for standard genome sequencing and annotation.</title>
        <authorList>
            <consortium name="The Broad Institute Genomics Platform"/>
            <consortium name="The Broad Institute Genome Sequencing Center for Infectious Disease"/>
            <person name="Wu L."/>
            <person name="Ma J."/>
        </authorList>
    </citation>
    <scope>NUCLEOTIDE SEQUENCE [LARGE SCALE GENOMIC DNA]</scope>
    <source>
        <strain evidence="10">KCTC 52473</strain>
    </source>
</reference>
<evidence type="ECO:0000256" key="4">
    <source>
        <dbReference type="ARBA" id="ARBA00022723"/>
    </source>
</evidence>
<dbReference type="InterPro" id="IPR002036">
    <property type="entry name" value="YbeY"/>
</dbReference>
<evidence type="ECO:0000256" key="8">
    <source>
        <dbReference type="HAMAP-Rule" id="MF_00009"/>
    </source>
</evidence>
<feature type="binding site" evidence="8">
    <location>
        <position position="128"/>
    </location>
    <ligand>
        <name>Zn(2+)</name>
        <dbReference type="ChEBI" id="CHEBI:29105"/>
        <note>catalytic</note>
    </ligand>
</feature>
<keyword evidence="8" id="KW-0698">rRNA processing</keyword>
<dbReference type="RefSeq" id="WP_376918300.1">
    <property type="nucleotide sequence ID" value="NZ_JBHRSW010000004.1"/>
</dbReference>
<keyword evidence="4 8" id="KW-0479">Metal-binding</keyword>
<sequence>MNKQTHVFVDLQIADDLDKAHPFFTQFACSDITPWFELALKQLDHKQAVECTVRIVSKKESQSLNSQYRQKDKPTNVLSFPSDIPDFVESSYIGDMLICIDIVCEEAQAQNKSIRAHFIHMCIHGLLHLLGYDHIEDNDAEEMEALERAILQKLGVDDPYDVQ</sequence>
<keyword evidence="10" id="KW-1185">Reference proteome</keyword>
<dbReference type="Gene3D" id="3.40.390.30">
    <property type="entry name" value="Metalloproteases ('zincins'), catalytic domain"/>
    <property type="match status" value="1"/>
</dbReference>
<proteinExistence type="inferred from homology"/>
<keyword evidence="8" id="KW-0963">Cytoplasm</keyword>
<comment type="function">
    <text evidence="8">Single strand-specific metallo-endoribonuclease involved in late-stage 70S ribosome quality control and in maturation of the 3' terminus of the 16S rRNA.</text>
</comment>
<evidence type="ECO:0000256" key="1">
    <source>
        <dbReference type="ARBA" id="ARBA00010875"/>
    </source>
</evidence>
<evidence type="ECO:0000313" key="10">
    <source>
        <dbReference type="Proteomes" id="UP001595478"/>
    </source>
</evidence>
<dbReference type="InterPro" id="IPR020549">
    <property type="entry name" value="YbeY_CS"/>
</dbReference>
<dbReference type="EMBL" id="JBHRSW010000004">
    <property type="protein sequence ID" value="MFC3120157.1"/>
    <property type="molecule type" value="Genomic_DNA"/>
</dbReference>
<evidence type="ECO:0000256" key="3">
    <source>
        <dbReference type="ARBA" id="ARBA00022722"/>
    </source>
</evidence>
<keyword evidence="3 8" id="KW-0540">Nuclease</keyword>
<keyword evidence="7 8" id="KW-0862">Zinc</keyword>